<dbReference type="Gene3D" id="3.30.70.270">
    <property type="match status" value="1"/>
</dbReference>
<evidence type="ECO:0000256" key="1">
    <source>
        <dbReference type="ARBA" id="ARBA00022741"/>
    </source>
</evidence>
<evidence type="ECO:0000259" key="3">
    <source>
        <dbReference type="Pfam" id="PF22335"/>
    </source>
</evidence>
<keyword evidence="1" id="KW-0547">Nucleotide-binding</keyword>
<name>U5QLN6_GLOK1</name>
<dbReference type="Pfam" id="PF22335">
    <property type="entry name" value="Cas10-Cmr2_palm2"/>
    <property type="match status" value="1"/>
</dbReference>
<evidence type="ECO:0000313" key="4">
    <source>
        <dbReference type="EMBL" id="AGY58600.1"/>
    </source>
</evidence>
<dbReference type="GO" id="GO:0000166">
    <property type="term" value="F:nucleotide binding"/>
    <property type="evidence" value="ECO:0007669"/>
    <property type="project" value="UniProtKB-KW"/>
</dbReference>
<gene>
    <name evidence="4" type="ORF">GKIL_2354</name>
</gene>
<dbReference type="KEGG" id="glj:GKIL_2354"/>
<feature type="domain" description="Cas10/Cmr2 second palm" evidence="3">
    <location>
        <begin position="237"/>
        <end position="405"/>
    </location>
</feature>
<evidence type="ECO:0000256" key="2">
    <source>
        <dbReference type="ARBA" id="ARBA00023118"/>
    </source>
</evidence>
<dbReference type="OrthoDB" id="442064at2"/>
<keyword evidence="5" id="KW-1185">Reference proteome</keyword>
<dbReference type="InterPro" id="IPR043128">
    <property type="entry name" value="Rev_trsase/Diguanyl_cyclase"/>
</dbReference>
<reference evidence="4 5" key="1">
    <citation type="journal article" date="2013" name="PLoS ONE">
        <title>Cultivation and Complete Genome Sequencing of Gloeobacter kilaueensis sp. nov., from a Lava Cave in Kilauea Caldera, Hawai'i.</title>
        <authorList>
            <person name="Saw J.H."/>
            <person name="Schatz M."/>
            <person name="Brown M.V."/>
            <person name="Kunkel D.D."/>
            <person name="Foster J.S."/>
            <person name="Shick H."/>
            <person name="Christensen S."/>
            <person name="Hou S."/>
            <person name="Wan X."/>
            <person name="Donachie S.P."/>
        </authorList>
    </citation>
    <scope>NUCLEOTIDE SEQUENCE [LARGE SCALE GENOMIC DNA]</scope>
    <source>
        <strain evidence="5">JS</strain>
    </source>
</reference>
<evidence type="ECO:0000313" key="5">
    <source>
        <dbReference type="Proteomes" id="UP000017396"/>
    </source>
</evidence>
<dbReference type="Proteomes" id="UP000017396">
    <property type="component" value="Chromosome"/>
</dbReference>
<keyword evidence="2" id="KW-0051">Antiviral defense</keyword>
<organism evidence="4 5">
    <name type="scientific">Gloeobacter kilaueensis (strain ATCC BAA-2537 / CCAP 1431/1 / ULC 316 / JS1)</name>
    <dbReference type="NCBI Taxonomy" id="1183438"/>
    <lineage>
        <taxon>Bacteria</taxon>
        <taxon>Bacillati</taxon>
        <taxon>Cyanobacteriota</taxon>
        <taxon>Cyanophyceae</taxon>
        <taxon>Gloeobacterales</taxon>
        <taxon>Gloeobacteraceae</taxon>
        <taxon>Gloeobacter</taxon>
    </lineage>
</organism>
<dbReference type="AlphaFoldDB" id="U5QLN6"/>
<proteinExistence type="predicted"/>
<dbReference type="STRING" id="1183438.GKIL_2354"/>
<protein>
    <recommendedName>
        <fullName evidence="3">Cas10/Cmr2 second palm domain-containing protein</fullName>
    </recommendedName>
</protein>
<accession>U5QLN6</accession>
<dbReference type="EMBL" id="CP003587">
    <property type="protein sequence ID" value="AGY58600.1"/>
    <property type="molecule type" value="Genomic_DNA"/>
</dbReference>
<dbReference type="GO" id="GO:0051607">
    <property type="term" value="P:defense response to virus"/>
    <property type="evidence" value="ECO:0007669"/>
    <property type="project" value="UniProtKB-KW"/>
</dbReference>
<dbReference type="HOGENOM" id="CLU_037606_0_0_3"/>
<dbReference type="PATRIC" id="fig|1183438.3.peg.2314"/>
<sequence length="581" mass="64398">MYLTLLETSGNQNYIFSTNKLKENFGASELTYLAGTRWVLEAVAEAGGPALWSDDPARLRRNLLDSSLNRAIESSESVAVEVIVATSGKALLLTQTPQTAKALVRETTARALREAPGLDLFGVSRQFDWDRDLLGEVNRCVHRAFEAERASHPGPMLRSLRLPVIDECATSGLPANIRVLNPQDRFEPISRSSHAKAGAGPGAFKRIERLLRNAPEGSRLPDNLRVLEDRFDRLEWLGVVHADGNGLGEIFLRFHKHIEACTAGDNRRYVEQLRRFSLALDRCTEQAFLEAASILAPDLAPDRRDRFLPLVPLVLGGDDLTVICDGRQALEFTHKFLCAFEDYTASERLGDDLYRGIVPELAKKALGQPRLSACAGVAIVKRHFPFSLAYDLAADLIKEAKKVKSKIHQPGKPTEPWPSSALDFHVLYDSSAVKLDDIRGRLAVDKGKTVLHSRPFVVTPRELLEGATGFDWAEQHRIECLKDRIAALNKPGAVNKPSEDGRRALPNSQMHQLRSGLFLGYEQADARFRLIYHRYAKQGLSKFNQSGDEQVPSLFRVESDGVRSTALLDALDAAAFYGASS</sequence>
<dbReference type="InterPro" id="IPR054767">
    <property type="entry name" value="Cas10-Cmr2_palm2"/>
</dbReference>
<dbReference type="RefSeq" id="WP_023173772.1">
    <property type="nucleotide sequence ID" value="NC_022600.1"/>
</dbReference>
<dbReference type="eggNOG" id="COG1353">
    <property type="taxonomic scope" value="Bacteria"/>
</dbReference>